<evidence type="ECO:0000313" key="2">
    <source>
        <dbReference type="EnsemblPlants" id="PGSC0003DMT400084731"/>
    </source>
</evidence>
<organism evidence="2 3">
    <name type="scientific">Solanum tuberosum</name>
    <name type="common">Potato</name>
    <dbReference type="NCBI Taxonomy" id="4113"/>
    <lineage>
        <taxon>Eukaryota</taxon>
        <taxon>Viridiplantae</taxon>
        <taxon>Streptophyta</taxon>
        <taxon>Embryophyta</taxon>
        <taxon>Tracheophyta</taxon>
        <taxon>Spermatophyta</taxon>
        <taxon>Magnoliopsida</taxon>
        <taxon>eudicotyledons</taxon>
        <taxon>Gunneridae</taxon>
        <taxon>Pentapetalae</taxon>
        <taxon>asterids</taxon>
        <taxon>lamiids</taxon>
        <taxon>Solanales</taxon>
        <taxon>Solanaceae</taxon>
        <taxon>Solanoideae</taxon>
        <taxon>Solaneae</taxon>
        <taxon>Solanum</taxon>
    </lineage>
</organism>
<dbReference type="Proteomes" id="UP000011115">
    <property type="component" value="Unassembled WGS sequence"/>
</dbReference>
<dbReference type="ExpressionAtlas" id="M1D7X4">
    <property type="expression patterns" value="baseline and differential"/>
</dbReference>
<dbReference type="HOGENOM" id="CLU_2927190_0_0_1"/>
<proteinExistence type="predicted"/>
<reference evidence="3" key="1">
    <citation type="journal article" date="2011" name="Nature">
        <title>Genome sequence and analysis of the tuber crop potato.</title>
        <authorList>
            <consortium name="The Potato Genome Sequencing Consortium"/>
        </authorList>
    </citation>
    <scope>NUCLEOTIDE SEQUENCE [LARGE SCALE GENOMIC DNA]</scope>
    <source>
        <strain evidence="3">cv. DM1-3 516 R44</strain>
    </source>
</reference>
<evidence type="ECO:0000313" key="3">
    <source>
        <dbReference type="Proteomes" id="UP000011115"/>
    </source>
</evidence>
<sequence>MPSSPMRPANRLYPPHLPDLHHHHHHHHHRILTKTSPTDSRTDPSFQSLEQLWLLHLLQSF</sequence>
<feature type="compositionally biased region" description="Basic residues" evidence="1">
    <location>
        <begin position="21"/>
        <end position="32"/>
    </location>
</feature>
<feature type="compositionally biased region" description="Polar residues" evidence="1">
    <location>
        <begin position="33"/>
        <end position="43"/>
    </location>
</feature>
<protein>
    <submittedName>
        <fullName evidence="2">Non-specific lipid-transfer protein</fullName>
    </submittedName>
</protein>
<dbReference type="Gramene" id="PGSC0003DMT400084731">
    <property type="protein sequence ID" value="PGSC0003DMT400084731"/>
    <property type="gene ID" value="PGSC0003DMG400034309"/>
</dbReference>
<dbReference type="EnsemblPlants" id="PGSC0003DMT400084731">
    <property type="protein sequence ID" value="PGSC0003DMT400084731"/>
    <property type="gene ID" value="PGSC0003DMG400034309"/>
</dbReference>
<accession>M1D7X4</accession>
<evidence type="ECO:0000256" key="1">
    <source>
        <dbReference type="SAM" id="MobiDB-lite"/>
    </source>
</evidence>
<feature type="region of interest" description="Disordered" evidence="1">
    <location>
        <begin position="1"/>
        <end position="43"/>
    </location>
</feature>
<dbReference type="AlphaFoldDB" id="M1D7X4"/>
<gene>
    <name evidence="2" type="primary">LOC102589672</name>
</gene>
<name>M1D7X4_SOLTU</name>
<keyword evidence="3" id="KW-1185">Reference proteome</keyword>
<dbReference type="OrthoDB" id="1882492at2759"/>
<reference evidence="2" key="2">
    <citation type="submission" date="2015-06" db="UniProtKB">
        <authorList>
            <consortium name="EnsemblPlants"/>
        </authorList>
    </citation>
    <scope>IDENTIFICATION</scope>
    <source>
        <strain evidence="2">DM1-3 516 R44</strain>
    </source>
</reference>